<protein>
    <submittedName>
        <fullName evidence="1">Uncharacterized protein</fullName>
    </submittedName>
</protein>
<dbReference type="AlphaFoldDB" id="A0A0D9YMJ4"/>
<dbReference type="EnsemblPlants" id="OGLUM02G04250.1">
    <property type="protein sequence ID" value="OGLUM02G04250.1"/>
    <property type="gene ID" value="OGLUM02G04250"/>
</dbReference>
<proteinExistence type="predicted"/>
<dbReference type="Proteomes" id="UP000026961">
    <property type="component" value="Chromosome 2"/>
</dbReference>
<evidence type="ECO:0000313" key="1">
    <source>
        <dbReference type="EnsemblPlants" id="OGLUM02G04250.1"/>
    </source>
</evidence>
<name>A0A0D9YMJ4_9ORYZ</name>
<keyword evidence="2" id="KW-1185">Reference proteome</keyword>
<sequence length="74" mass="8188">MCFSSYRGSWAAVARGWKVEECTSTAVADSKATTARELGSNIKRCGDEHQPGTDKHVHQVKLQEPRNVIKQGML</sequence>
<evidence type="ECO:0000313" key="2">
    <source>
        <dbReference type="Proteomes" id="UP000026961"/>
    </source>
</evidence>
<accession>A0A0D9YMJ4</accession>
<reference evidence="1" key="1">
    <citation type="submission" date="2015-04" db="UniProtKB">
        <authorList>
            <consortium name="EnsemblPlants"/>
        </authorList>
    </citation>
    <scope>IDENTIFICATION</scope>
</reference>
<dbReference type="Gramene" id="OGLUM02G04250.1">
    <property type="protein sequence ID" value="OGLUM02G04250.1"/>
    <property type="gene ID" value="OGLUM02G04250"/>
</dbReference>
<reference evidence="1" key="2">
    <citation type="submission" date="2018-05" db="EMBL/GenBank/DDBJ databases">
        <title>OgluRS3 (Oryza glumaepatula Reference Sequence Version 3).</title>
        <authorList>
            <person name="Zhang J."/>
            <person name="Kudrna D."/>
            <person name="Lee S."/>
            <person name="Talag J."/>
            <person name="Welchert J."/>
            <person name="Wing R.A."/>
        </authorList>
    </citation>
    <scope>NUCLEOTIDE SEQUENCE [LARGE SCALE GENOMIC DNA]</scope>
</reference>
<dbReference type="HOGENOM" id="CLU_2691749_0_0_1"/>
<organism evidence="1">
    <name type="scientific">Oryza glumipatula</name>
    <dbReference type="NCBI Taxonomy" id="40148"/>
    <lineage>
        <taxon>Eukaryota</taxon>
        <taxon>Viridiplantae</taxon>
        <taxon>Streptophyta</taxon>
        <taxon>Embryophyta</taxon>
        <taxon>Tracheophyta</taxon>
        <taxon>Spermatophyta</taxon>
        <taxon>Magnoliopsida</taxon>
        <taxon>Liliopsida</taxon>
        <taxon>Poales</taxon>
        <taxon>Poaceae</taxon>
        <taxon>BOP clade</taxon>
        <taxon>Oryzoideae</taxon>
        <taxon>Oryzeae</taxon>
        <taxon>Oryzinae</taxon>
        <taxon>Oryza</taxon>
    </lineage>
</organism>